<dbReference type="Pfam" id="PF00588">
    <property type="entry name" value="SpoU_methylase"/>
    <property type="match status" value="1"/>
</dbReference>
<feature type="domain" description="tRNA/rRNA methyltransferase SpoU type" evidence="3">
    <location>
        <begin position="1"/>
        <end position="44"/>
    </location>
</feature>
<dbReference type="InterPro" id="IPR029028">
    <property type="entry name" value="Alpha/beta_knot_MTases"/>
</dbReference>
<evidence type="ECO:0000256" key="1">
    <source>
        <dbReference type="ARBA" id="ARBA00022603"/>
    </source>
</evidence>
<dbReference type="InterPro" id="IPR029026">
    <property type="entry name" value="tRNA_m1G_MTases_N"/>
</dbReference>
<dbReference type="AlphaFoldDB" id="A0A955EC93"/>
<reference evidence="4" key="1">
    <citation type="submission" date="2020-04" db="EMBL/GenBank/DDBJ databases">
        <authorList>
            <person name="Zhang T."/>
        </authorList>
    </citation>
    <scope>NUCLEOTIDE SEQUENCE</scope>
    <source>
        <strain evidence="4">HKST-UBA79</strain>
    </source>
</reference>
<gene>
    <name evidence="4" type="ORF">KC980_02155</name>
</gene>
<dbReference type="GO" id="GO:0003723">
    <property type="term" value="F:RNA binding"/>
    <property type="evidence" value="ECO:0007669"/>
    <property type="project" value="InterPro"/>
</dbReference>
<name>A0A955EC93_UNCKA</name>
<organism evidence="4 5">
    <name type="scientific">candidate division WWE3 bacterium</name>
    <dbReference type="NCBI Taxonomy" id="2053526"/>
    <lineage>
        <taxon>Bacteria</taxon>
        <taxon>Katanobacteria</taxon>
    </lineage>
</organism>
<evidence type="ECO:0000313" key="5">
    <source>
        <dbReference type="Proteomes" id="UP000740557"/>
    </source>
</evidence>
<evidence type="ECO:0000256" key="2">
    <source>
        <dbReference type="ARBA" id="ARBA00022679"/>
    </source>
</evidence>
<keyword evidence="1 4" id="KW-0489">Methyltransferase</keyword>
<keyword evidence="2" id="KW-0808">Transferase</keyword>
<dbReference type="Gene3D" id="3.40.1280.10">
    <property type="match status" value="1"/>
</dbReference>
<reference evidence="4" key="2">
    <citation type="journal article" date="2021" name="Microbiome">
        <title>Successional dynamics and alternative stable states in a saline activated sludge microbial community over 9 years.</title>
        <authorList>
            <person name="Wang Y."/>
            <person name="Ye J."/>
            <person name="Ju F."/>
            <person name="Liu L."/>
            <person name="Boyd J.A."/>
            <person name="Deng Y."/>
            <person name="Parks D.H."/>
            <person name="Jiang X."/>
            <person name="Yin X."/>
            <person name="Woodcroft B.J."/>
            <person name="Tyson G.W."/>
            <person name="Hugenholtz P."/>
            <person name="Polz M.F."/>
            <person name="Zhang T."/>
        </authorList>
    </citation>
    <scope>NUCLEOTIDE SEQUENCE</scope>
    <source>
        <strain evidence="4">HKST-UBA79</strain>
    </source>
</reference>
<feature type="non-terminal residue" evidence="4">
    <location>
        <position position="1"/>
    </location>
</feature>
<sequence length="52" mass="5840">LVFGNEVRGVSDTLLQKADKIIELTRYGNHHSLNITTCAGIVLHEFTRKICN</sequence>
<dbReference type="EMBL" id="JAGQNX010000060">
    <property type="protein sequence ID" value="MCA9308292.1"/>
    <property type="molecule type" value="Genomic_DNA"/>
</dbReference>
<dbReference type="Proteomes" id="UP000740557">
    <property type="component" value="Unassembled WGS sequence"/>
</dbReference>
<dbReference type="GO" id="GO:0008173">
    <property type="term" value="F:RNA methyltransferase activity"/>
    <property type="evidence" value="ECO:0007669"/>
    <property type="project" value="InterPro"/>
</dbReference>
<dbReference type="GO" id="GO:0032259">
    <property type="term" value="P:methylation"/>
    <property type="evidence" value="ECO:0007669"/>
    <property type="project" value="UniProtKB-KW"/>
</dbReference>
<accession>A0A955EC93</accession>
<dbReference type="GO" id="GO:0006396">
    <property type="term" value="P:RNA processing"/>
    <property type="evidence" value="ECO:0007669"/>
    <property type="project" value="InterPro"/>
</dbReference>
<dbReference type="SUPFAM" id="SSF75217">
    <property type="entry name" value="alpha/beta knot"/>
    <property type="match status" value="1"/>
</dbReference>
<dbReference type="InterPro" id="IPR001537">
    <property type="entry name" value="SpoU_MeTrfase"/>
</dbReference>
<evidence type="ECO:0000259" key="3">
    <source>
        <dbReference type="Pfam" id="PF00588"/>
    </source>
</evidence>
<evidence type="ECO:0000313" key="4">
    <source>
        <dbReference type="EMBL" id="MCA9308292.1"/>
    </source>
</evidence>
<comment type="caution">
    <text evidence="4">The sequence shown here is derived from an EMBL/GenBank/DDBJ whole genome shotgun (WGS) entry which is preliminary data.</text>
</comment>
<proteinExistence type="predicted"/>
<protein>
    <submittedName>
        <fullName evidence="4">TrmH family RNA methyltransferase</fullName>
    </submittedName>
</protein>